<name>A0A2C7AC45_9PROT</name>
<evidence type="ECO:0000259" key="2">
    <source>
        <dbReference type="Pfam" id="PF04273"/>
    </source>
</evidence>
<feature type="compositionally biased region" description="Basic and acidic residues" evidence="1">
    <location>
        <begin position="1"/>
        <end position="12"/>
    </location>
</feature>
<evidence type="ECO:0000313" key="3">
    <source>
        <dbReference type="EMBL" id="PHK95233.1"/>
    </source>
</evidence>
<dbReference type="Gene3D" id="3.90.190.10">
    <property type="entry name" value="Protein tyrosine phosphatase superfamily"/>
    <property type="match status" value="1"/>
</dbReference>
<dbReference type="Pfam" id="PF04273">
    <property type="entry name" value="BLH_phosphatase"/>
    <property type="match status" value="1"/>
</dbReference>
<proteinExistence type="predicted"/>
<dbReference type="GO" id="GO:0016787">
    <property type="term" value="F:hydrolase activity"/>
    <property type="evidence" value="ECO:0007669"/>
    <property type="project" value="InterPro"/>
</dbReference>
<dbReference type="OrthoDB" id="9805710at2"/>
<evidence type="ECO:0000313" key="4">
    <source>
        <dbReference type="Proteomes" id="UP000223527"/>
    </source>
</evidence>
<keyword evidence="4" id="KW-1185">Reference proteome</keyword>
<accession>A0A2C7AC45</accession>
<evidence type="ECO:0000256" key="1">
    <source>
        <dbReference type="SAM" id="MobiDB-lite"/>
    </source>
</evidence>
<dbReference type="SUPFAM" id="SSF52799">
    <property type="entry name" value="(Phosphotyrosine protein) phosphatases II"/>
    <property type="match status" value="1"/>
</dbReference>
<organism evidence="3 4">
    <name type="scientific">Teichococcus rhizosphaerae</name>
    <dbReference type="NCBI Taxonomy" id="1335062"/>
    <lineage>
        <taxon>Bacteria</taxon>
        <taxon>Pseudomonadati</taxon>
        <taxon>Pseudomonadota</taxon>
        <taxon>Alphaproteobacteria</taxon>
        <taxon>Acetobacterales</taxon>
        <taxon>Roseomonadaceae</taxon>
        <taxon>Roseomonas</taxon>
    </lineage>
</organism>
<dbReference type="Proteomes" id="UP000223527">
    <property type="component" value="Unassembled WGS sequence"/>
</dbReference>
<dbReference type="InterPro" id="IPR005939">
    <property type="entry name" value="BLH_phosphatase-like"/>
</dbReference>
<comment type="caution">
    <text evidence="3">The sequence shown here is derived from an EMBL/GenBank/DDBJ whole genome shotgun (WGS) entry which is preliminary data.</text>
</comment>
<feature type="region of interest" description="Disordered" evidence="1">
    <location>
        <begin position="34"/>
        <end position="55"/>
    </location>
</feature>
<dbReference type="AlphaFoldDB" id="A0A2C7AC45"/>
<dbReference type="CDD" id="cd14503">
    <property type="entry name" value="PTP-bact"/>
    <property type="match status" value="1"/>
</dbReference>
<feature type="region of interest" description="Disordered" evidence="1">
    <location>
        <begin position="1"/>
        <end position="20"/>
    </location>
</feature>
<sequence>MPNRIRINDRLSVDPTPPTREELERLAQEGFRSVVNLRTPGEPNQPLSPDAEGEATREAGLDYAHMPVAPTGLHSEQVDEFRQKLSELPGPVLIHCASGKRASIFGVLGLATEEGLSGEEALSRARALGFDWGSPQIEAFIKRYLDQSA</sequence>
<feature type="domain" description="Beta-lactamase hydrolase-like protein phosphatase-like" evidence="2">
    <location>
        <begin position="9"/>
        <end position="110"/>
    </location>
</feature>
<reference evidence="3 4" key="1">
    <citation type="submission" date="2017-10" db="EMBL/GenBank/DDBJ databases">
        <authorList>
            <person name="Banno H."/>
            <person name="Chua N.-H."/>
        </authorList>
    </citation>
    <scope>NUCLEOTIDE SEQUENCE [LARGE SCALE GENOMIC DNA]</scope>
    <source>
        <strain evidence="3 4">YW11</strain>
    </source>
</reference>
<dbReference type="RefSeq" id="WP_099095147.1">
    <property type="nucleotide sequence ID" value="NZ_PDNU01000012.1"/>
</dbReference>
<gene>
    <name evidence="3" type="ORF">CR162_08640</name>
</gene>
<dbReference type="InterPro" id="IPR029021">
    <property type="entry name" value="Prot-tyrosine_phosphatase-like"/>
</dbReference>
<protein>
    <submittedName>
        <fullName evidence="3">Phosphatase</fullName>
    </submittedName>
</protein>
<dbReference type="EMBL" id="PDNU01000012">
    <property type="protein sequence ID" value="PHK95233.1"/>
    <property type="molecule type" value="Genomic_DNA"/>
</dbReference>